<sequence>MIVGIGLPTELRDQAITLGVVAKAFYLLPTNSSTYTHPSIDYARRKRSTSRPSSTEEIINHQHMDYHAAEKLGKEVEDCNAVFPECQNNILTIFSRLLQ</sequence>
<reference evidence="1" key="1">
    <citation type="submission" date="2021-12" db="EMBL/GenBank/DDBJ databases">
        <authorList>
            <person name="King R."/>
        </authorList>
    </citation>
    <scope>NUCLEOTIDE SEQUENCE</scope>
</reference>
<evidence type="ECO:0000313" key="2">
    <source>
        <dbReference type="Proteomes" id="UP001154078"/>
    </source>
</evidence>
<organism evidence="1 2">
    <name type="scientific">Brassicogethes aeneus</name>
    <name type="common">Rape pollen beetle</name>
    <name type="synonym">Meligethes aeneus</name>
    <dbReference type="NCBI Taxonomy" id="1431903"/>
    <lineage>
        <taxon>Eukaryota</taxon>
        <taxon>Metazoa</taxon>
        <taxon>Ecdysozoa</taxon>
        <taxon>Arthropoda</taxon>
        <taxon>Hexapoda</taxon>
        <taxon>Insecta</taxon>
        <taxon>Pterygota</taxon>
        <taxon>Neoptera</taxon>
        <taxon>Endopterygota</taxon>
        <taxon>Coleoptera</taxon>
        <taxon>Polyphaga</taxon>
        <taxon>Cucujiformia</taxon>
        <taxon>Nitidulidae</taxon>
        <taxon>Meligethinae</taxon>
        <taxon>Brassicogethes</taxon>
    </lineage>
</organism>
<dbReference type="OrthoDB" id="8186940at2759"/>
<accession>A0A9P0FGZ1</accession>
<dbReference type="PANTHER" id="PTHR21398:SF21">
    <property type="entry name" value="AGAP004005-PA"/>
    <property type="match status" value="1"/>
</dbReference>
<dbReference type="AlphaFoldDB" id="A0A9P0FGZ1"/>
<proteinExistence type="predicted"/>
<dbReference type="Proteomes" id="UP001154078">
    <property type="component" value="Chromosome 3"/>
</dbReference>
<protein>
    <submittedName>
        <fullName evidence="1">Uncharacterized protein</fullName>
    </submittedName>
</protein>
<evidence type="ECO:0000313" key="1">
    <source>
        <dbReference type="EMBL" id="CAH0553702.1"/>
    </source>
</evidence>
<dbReference type="PANTHER" id="PTHR21398">
    <property type="entry name" value="AGAP007094-PA"/>
    <property type="match status" value="1"/>
</dbReference>
<dbReference type="EMBL" id="OV121134">
    <property type="protein sequence ID" value="CAH0553702.1"/>
    <property type="molecule type" value="Genomic_DNA"/>
</dbReference>
<name>A0A9P0FGZ1_BRAAE</name>
<gene>
    <name evidence="1" type="ORF">MELIAE_LOCUS5628</name>
</gene>
<keyword evidence="2" id="KW-1185">Reference proteome</keyword>